<protein>
    <submittedName>
        <fullName evidence="2">Uncharacterized protein</fullName>
    </submittedName>
</protein>
<name>A0A9Q0YJ05_HOLLE</name>
<reference evidence="2" key="1">
    <citation type="submission" date="2021-10" db="EMBL/GenBank/DDBJ databases">
        <title>Tropical sea cucumber genome reveals ecological adaptation and Cuvierian tubules defense mechanism.</title>
        <authorList>
            <person name="Chen T."/>
        </authorList>
    </citation>
    <scope>NUCLEOTIDE SEQUENCE</scope>
    <source>
        <strain evidence="2">Nanhai2018</strain>
        <tissue evidence="2">Muscle</tissue>
    </source>
</reference>
<dbReference type="PANTHER" id="PTHR23320:SF130">
    <property type="entry name" value="TRANSMEMBRANE PROTEIN 212"/>
    <property type="match status" value="1"/>
</dbReference>
<sequence length="196" mass="20556">MQSTSQTQIFSSQETLPGANTRLAAGISQCVLGIIEIGFGITIISLSWTSESDNVDRVSFGIWGGLFSILAGAFGITSRRSRCLVISYMVFSVVATTLGVLSMAVATLGIVLAKLELDANGTAGHHGRAHLGLYIALCVSFFLQVLASIIGASFTCGAFFTIQPATSTPMVFYNNPPSNPHLDQGGRPYAVISGST</sequence>
<evidence type="ECO:0000313" key="3">
    <source>
        <dbReference type="Proteomes" id="UP001152320"/>
    </source>
</evidence>
<accession>A0A9Q0YJ05</accession>
<dbReference type="EMBL" id="JAIZAY010000019">
    <property type="protein sequence ID" value="KAJ8023425.1"/>
    <property type="molecule type" value="Genomic_DNA"/>
</dbReference>
<feature type="transmembrane region" description="Helical" evidence="1">
    <location>
        <begin position="60"/>
        <end position="76"/>
    </location>
</feature>
<evidence type="ECO:0000256" key="1">
    <source>
        <dbReference type="SAM" id="Phobius"/>
    </source>
</evidence>
<feature type="transmembrane region" description="Helical" evidence="1">
    <location>
        <begin position="133"/>
        <end position="160"/>
    </location>
</feature>
<dbReference type="PANTHER" id="PTHR23320">
    <property type="entry name" value="MEMBRANE-SPANNING 4-DOMAINS SUBFAMILY A MS4A -RELATED"/>
    <property type="match status" value="1"/>
</dbReference>
<keyword evidence="3" id="KW-1185">Reference proteome</keyword>
<keyword evidence="1" id="KW-0472">Membrane</keyword>
<feature type="transmembrane region" description="Helical" evidence="1">
    <location>
        <begin position="88"/>
        <end position="113"/>
    </location>
</feature>
<dbReference type="AlphaFoldDB" id="A0A9Q0YJ05"/>
<keyword evidence="1" id="KW-0812">Transmembrane</keyword>
<dbReference type="InterPro" id="IPR030417">
    <property type="entry name" value="MS4A"/>
</dbReference>
<organism evidence="2 3">
    <name type="scientific">Holothuria leucospilota</name>
    <name type="common">Black long sea cucumber</name>
    <name type="synonym">Mertensiothuria leucospilota</name>
    <dbReference type="NCBI Taxonomy" id="206669"/>
    <lineage>
        <taxon>Eukaryota</taxon>
        <taxon>Metazoa</taxon>
        <taxon>Echinodermata</taxon>
        <taxon>Eleutherozoa</taxon>
        <taxon>Echinozoa</taxon>
        <taxon>Holothuroidea</taxon>
        <taxon>Aspidochirotacea</taxon>
        <taxon>Aspidochirotida</taxon>
        <taxon>Holothuriidae</taxon>
        <taxon>Holothuria</taxon>
    </lineage>
</organism>
<keyword evidence="1" id="KW-1133">Transmembrane helix</keyword>
<comment type="caution">
    <text evidence="2">The sequence shown here is derived from an EMBL/GenBank/DDBJ whole genome shotgun (WGS) entry which is preliminary data.</text>
</comment>
<gene>
    <name evidence="2" type="ORF">HOLleu_35869</name>
</gene>
<proteinExistence type="predicted"/>
<dbReference type="OrthoDB" id="10071849at2759"/>
<evidence type="ECO:0000313" key="2">
    <source>
        <dbReference type="EMBL" id="KAJ8023425.1"/>
    </source>
</evidence>
<dbReference type="Proteomes" id="UP001152320">
    <property type="component" value="Chromosome 19"/>
</dbReference>
<feature type="transmembrane region" description="Helical" evidence="1">
    <location>
        <begin position="30"/>
        <end position="48"/>
    </location>
</feature>